<proteinExistence type="predicted"/>
<name>A0A840ADV5_9PROT</name>
<evidence type="ECO:0000313" key="11">
    <source>
        <dbReference type="Proteomes" id="UP000553193"/>
    </source>
</evidence>
<dbReference type="CDD" id="cd00082">
    <property type="entry name" value="HisKA"/>
    <property type="match status" value="1"/>
</dbReference>
<sequence>MNALFYVSLAGALLVAWRLTRPMPGPMEWATAAILFAIAFGQLSAGMDQLGPPARLVNAALWLTGGVLILNGLRRFLGRPTQWIAAMLLVGLVGVGIAWTVLVTGDSSLRIAITSTGGIILVGAILFNLIAHRDRASGGGLGFAALGFGVLFAVLGVRIHHHLLLGPANFAELGYLVAFAAMPTALAVGLLGLLLMTIERLLEQLREAQARLEEASRAKTDFLLGMGHELRTPLNAIMGFNQLLATDPDQPLTPLQRDYVREIEQGGQRLLRLIDDAQDVKRIEDRGVSLRIEALDLPTLLRDAAAVAVPAGLKAGVTLTVTPTQGRILADRGRLQQVLGNLLSNAIKYNRPGGEVHVRVERPERGRIRIEVTDTGIGIPAGRQDEVFQRFNRLGAEHSAVEGTGIGLAIARELTEAMGGRMGFDSTEGQGSRFWIDLPAARG</sequence>
<keyword evidence="5 10" id="KW-0418">Kinase</keyword>
<dbReference type="InterPro" id="IPR003661">
    <property type="entry name" value="HisK_dim/P_dom"/>
</dbReference>
<protein>
    <recommendedName>
        <fullName evidence="2">histidine kinase</fullName>
        <ecNumber evidence="2">2.7.13.3</ecNumber>
    </recommendedName>
</protein>
<keyword evidence="8" id="KW-0472">Membrane</keyword>
<evidence type="ECO:0000313" key="10">
    <source>
        <dbReference type="EMBL" id="MBB3899799.1"/>
    </source>
</evidence>
<dbReference type="PANTHER" id="PTHR43711:SF26">
    <property type="entry name" value="SENSOR HISTIDINE KINASE RCSC"/>
    <property type="match status" value="1"/>
</dbReference>
<evidence type="ECO:0000256" key="2">
    <source>
        <dbReference type="ARBA" id="ARBA00012438"/>
    </source>
</evidence>
<keyword evidence="7" id="KW-0175">Coiled coil</keyword>
<dbReference type="Gene3D" id="3.30.565.10">
    <property type="entry name" value="Histidine kinase-like ATPase, C-terminal domain"/>
    <property type="match status" value="1"/>
</dbReference>
<dbReference type="PANTHER" id="PTHR43711">
    <property type="entry name" value="TWO-COMPONENT HISTIDINE KINASE"/>
    <property type="match status" value="1"/>
</dbReference>
<dbReference type="Pfam" id="PF02518">
    <property type="entry name" value="HATPase_c"/>
    <property type="match status" value="1"/>
</dbReference>
<dbReference type="InterPro" id="IPR036097">
    <property type="entry name" value="HisK_dim/P_sf"/>
</dbReference>
<evidence type="ECO:0000256" key="7">
    <source>
        <dbReference type="SAM" id="Coils"/>
    </source>
</evidence>
<comment type="catalytic activity">
    <reaction evidence="1">
        <text>ATP + protein L-histidine = ADP + protein N-phospho-L-histidine.</text>
        <dbReference type="EC" id="2.7.13.3"/>
    </reaction>
</comment>
<accession>A0A840ADV5</accession>
<gene>
    <name evidence="10" type="ORF">GGQ83_003259</name>
</gene>
<dbReference type="InterPro" id="IPR005467">
    <property type="entry name" value="His_kinase_dom"/>
</dbReference>
<feature type="transmembrane region" description="Helical" evidence="8">
    <location>
        <begin position="56"/>
        <end position="73"/>
    </location>
</feature>
<dbReference type="InterPro" id="IPR003594">
    <property type="entry name" value="HATPase_dom"/>
</dbReference>
<feature type="coiled-coil region" evidence="7">
    <location>
        <begin position="191"/>
        <end position="218"/>
    </location>
</feature>
<dbReference type="PROSITE" id="PS50109">
    <property type="entry name" value="HIS_KIN"/>
    <property type="match status" value="1"/>
</dbReference>
<dbReference type="RefSeq" id="WP_184385892.1">
    <property type="nucleotide sequence ID" value="NZ_JACIDJ010000006.1"/>
</dbReference>
<reference evidence="10 11" key="1">
    <citation type="submission" date="2020-08" db="EMBL/GenBank/DDBJ databases">
        <title>Genomic Encyclopedia of Type Strains, Phase IV (KMG-IV): sequencing the most valuable type-strain genomes for metagenomic binning, comparative biology and taxonomic classification.</title>
        <authorList>
            <person name="Goeker M."/>
        </authorList>
    </citation>
    <scope>NUCLEOTIDE SEQUENCE [LARGE SCALE GENOMIC DNA]</scope>
    <source>
        <strain evidence="10 11">DSM 19979</strain>
    </source>
</reference>
<dbReference type="SMART" id="SM00387">
    <property type="entry name" value="HATPase_c"/>
    <property type="match status" value="1"/>
</dbReference>
<keyword evidence="4" id="KW-0808">Transferase</keyword>
<keyword evidence="11" id="KW-1185">Reference proteome</keyword>
<evidence type="ECO:0000256" key="8">
    <source>
        <dbReference type="SAM" id="Phobius"/>
    </source>
</evidence>
<dbReference type="SUPFAM" id="SSF47384">
    <property type="entry name" value="Homodimeric domain of signal transducing histidine kinase"/>
    <property type="match status" value="1"/>
</dbReference>
<evidence type="ECO:0000256" key="5">
    <source>
        <dbReference type="ARBA" id="ARBA00022777"/>
    </source>
</evidence>
<feature type="transmembrane region" description="Helical" evidence="8">
    <location>
        <begin position="85"/>
        <end position="105"/>
    </location>
</feature>
<feature type="transmembrane region" description="Helical" evidence="8">
    <location>
        <begin position="143"/>
        <end position="161"/>
    </location>
</feature>
<dbReference type="AlphaFoldDB" id="A0A840ADV5"/>
<dbReference type="SMART" id="SM00388">
    <property type="entry name" value="HisKA"/>
    <property type="match status" value="1"/>
</dbReference>
<evidence type="ECO:0000259" key="9">
    <source>
        <dbReference type="PROSITE" id="PS50109"/>
    </source>
</evidence>
<dbReference type="SUPFAM" id="SSF55874">
    <property type="entry name" value="ATPase domain of HSP90 chaperone/DNA topoisomerase II/histidine kinase"/>
    <property type="match status" value="1"/>
</dbReference>
<dbReference type="Pfam" id="PF00512">
    <property type="entry name" value="HisKA"/>
    <property type="match status" value="1"/>
</dbReference>
<feature type="transmembrane region" description="Helical" evidence="8">
    <location>
        <begin position="173"/>
        <end position="196"/>
    </location>
</feature>
<dbReference type="GO" id="GO:0000155">
    <property type="term" value="F:phosphorelay sensor kinase activity"/>
    <property type="evidence" value="ECO:0007669"/>
    <property type="project" value="InterPro"/>
</dbReference>
<feature type="transmembrane region" description="Helical" evidence="8">
    <location>
        <begin position="111"/>
        <end position="131"/>
    </location>
</feature>
<keyword evidence="3" id="KW-0597">Phosphoprotein</keyword>
<evidence type="ECO:0000256" key="6">
    <source>
        <dbReference type="ARBA" id="ARBA00023012"/>
    </source>
</evidence>
<comment type="caution">
    <text evidence="10">The sequence shown here is derived from an EMBL/GenBank/DDBJ whole genome shotgun (WGS) entry which is preliminary data.</text>
</comment>
<organism evidence="10 11">
    <name type="scientific">Roseococcus suduntuyensis</name>
    <dbReference type="NCBI Taxonomy" id="455361"/>
    <lineage>
        <taxon>Bacteria</taxon>
        <taxon>Pseudomonadati</taxon>
        <taxon>Pseudomonadota</taxon>
        <taxon>Alphaproteobacteria</taxon>
        <taxon>Acetobacterales</taxon>
        <taxon>Roseomonadaceae</taxon>
        <taxon>Roseococcus</taxon>
    </lineage>
</organism>
<dbReference type="EMBL" id="JACIDJ010000006">
    <property type="protein sequence ID" value="MBB3899799.1"/>
    <property type="molecule type" value="Genomic_DNA"/>
</dbReference>
<dbReference type="CDD" id="cd16922">
    <property type="entry name" value="HATPase_EvgS-ArcB-TorS-like"/>
    <property type="match status" value="1"/>
</dbReference>
<evidence type="ECO:0000256" key="1">
    <source>
        <dbReference type="ARBA" id="ARBA00000085"/>
    </source>
</evidence>
<dbReference type="EC" id="2.7.13.3" evidence="2"/>
<dbReference type="InterPro" id="IPR004358">
    <property type="entry name" value="Sig_transdc_His_kin-like_C"/>
</dbReference>
<dbReference type="InterPro" id="IPR050736">
    <property type="entry name" value="Sensor_HK_Regulatory"/>
</dbReference>
<dbReference type="InterPro" id="IPR036890">
    <property type="entry name" value="HATPase_C_sf"/>
</dbReference>
<feature type="domain" description="Histidine kinase" evidence="9">
    <location>
        <begin position="225"/>
        <end position="442"/>
    </location>
</feature>
<dbReference type="PRINTS" id="PR00344">
    <property type="entry name" value="BCTRLSENSOR"/>
</dbReference>
<dbReference type="Gene3D" id="1.10.287.130">
    <property type="match status" value="1"/>
</dbReference>
<keyword evidence="6" id="KW-0902">Two-component regulatory system</keyword>
<dbReference type="FunFam" id="3.30.565.10:FF:000006">
    <property type="entry name" value="Sensor histidine kinase WalK"/>
    <property type="match status" value="1"/>
</dbReference>
<keyword evidence="8" id="KW-1133">Transmembrane helix</keyword>
<evidence type="ECO:0000256" key="4">
    <source>
        <dbReference type="ARBA" id="ARBA00022679"/>
    </source>
</evidence>
<dbReference type="Proteomes" id="UP000553193">
    <property type="component" value="Unassembled WGS sequence"/>
</dbReference>
<evidence type="ECO:0000256" key="3">
    <source>
        <dbReference type="ARBA" id="ARBA00022553"/>
    </source>
</evidence>
<keyword evidence="8" id="KW-0812">Transmembrane</keyword>